<accession>A0A8S5S568</accession>
<proteinExistence type="predicted"/>
<protein>
    <submittedName>
        <fullName evidence="1">Uncharacterized protein</fullName>
    </submittedName>
</protein>
<name>A0A8S5S568_9CAUD</name>
<organism evidence="1">
    <name type="scientific">Siphoviridae sp. ct3UN6</name>
    <dbReference type="NCBI Taxonomy" id="2827769"/>
    <lineage>
        <taxon>Viruses</taxon>
        <taxon>Duplodnaviria</taxon>
        <taxon>Heunggongvirae</taxon>
        <taxon>Uroviricota</taxon>
        <taxon>Caudoviricetes</taxon>
    </lineage>
</organism>
<evidence type="ECO:0000313" key="1">
    <source>
        <dbReference type="EMBL" id="DAF45850.1"/>
    </source>
</evidence>
<reference evidence="1" key="1">
    <citation type="journal article" date="2021" name="Proc. Natl. Acad. Sci. U.S.A.">
        <title>A Catalog of Tens of Thousands of Viruses from Human Metagenomes Reveals Hidden Associations with Chronic Diseases.</title>
        <authorList>
            <person name="Tisza M.J."/>
            <person name="Buck C.B."/>
        </authorList>
    </citation>
    <scope>NUCLEOTIDE SEQUENCE</scope>
    <source>
        <strain evidence="1">Ct3UN6</strain>
    </source>
</reference>
<dbReference type="EMBL" id="BK032520">
    <property type="protein sequence ID" value="DAF45850.1"/>
    <property type="molecule type" value="Genomic_DNA"/>
</dbReference>
<sequence length="75" mass="9315">MLKFICKIKKSVKSIQIERKSPFRFASFPPMVRLQLIKIYNLRQFNCLRKERDEINIHERKYNIYIFLAVWYNDM</sequence>